<keyword evidence="4 6" id="KW-0862">Zinc</keyword>
<dbReference type="SMART" id="SM00235">
    <property type="entry name" value="ZnMc"/>
    <property type="match status" value="1"/>
</dbReference>
<evidence type="ECO:0000256" key="6">
    <source>
        <dbReference type="PROSITE-ProRule" id="PRU01211"/>
    </source>
</evidence>
<evidence type="ECO:0000313" key="8">
    <source>
        <dbReference type="EMBL" id="ALK82800.1"/>
    </source>
</evidence>
<dbReference type="PANTHER" id="PTHR10127:SF780">
    <property type="entry name" value="METALLOENDOPEPTIDASE"/>
    <property type="match status" value="1"/>
</dbReference>
<dbReference type="GO" id="GO:0004222">
    <property type="term" value="F:metalloendopeptidase activity"/>
    <property type="evidence" value="ECO:0007669"/>
    <property type="project" value="UniProtKB-UniRule"/>
</dbReference>
<reference evidence="8 9" key="2">
    <citation type="journal article" date="2016" name="Genome Biol. Evol.">
        <title>Extensive mobilome-driven genome diversification in mouse gut-associated Bacteroides vulgatus mpk.</title>
        <authorList>
            <person name="Lange A."/>
            <person name="Beier S."/>
            <person name="Steimle A."/>
            <person name="Autenrieth I.B."/>
            <person name="Huson D.H."/>
            <person name="Frick J.S."/>
        </authorList>
    </citation>
    <scope>NUCLEOTIDE SEQUENCE [LARGE SCALE GENOMIC DNA]</scope>
    <source>
        <strain evidence="9">mpk</strain>
    </source>
</reference>
<comment type="cofactor">
    <cofactor evidence="6">
        <name>Zn(2+)</name>
        <dbReference type="ChEBI" id="CHEBI:29105"/>
    </cofactor>
    <text evidence="6">Binds 1 zinc ion per subunit.</text>
</comment>
<protein>
    <submittedName>
        <fullName evidence="8">Flavastacin</fullName>
    </submittedName>
</protein>
<dbReference type="PRINTS" id="PR00480">
    <property type="entry name" value="ASTACIN"/>
</dbReference>
<dbReference type="SUPFAM" id="SSF55486">
    <property type="entry name" value="Metalloproteases ('zincins'), catalytic domain"/>
    <property type="match status" value="1"/>
</dbReference>
<feature type="binding site" evidence="6">
    <location>
        <position position="229"/>
    </location>
    <ligand>
        <name>Zn(2+)</name>
        <dbReference type="ChEBI" id="CHEBI:29105"/>
        <note>catalytic</note>
    </ligand>
</feature>
<dbReference type="InterPro" id="IPR001506">
    <property type="entry name" value="Peptidase_M12A"/>
</dbReference>
<organism evidence="8 9">
    <name type="scientific">Phocaeicola vulgatus</name>
    <name type="common">Bacteroides vulgatus</name>
    <dbReference type="NCBI Taxonomy" id="821"/>
    <lineage>
        <taxon>Bacteria</taxon>
        <taxon>Pseudomonadati</taxon>
        <taxon>Bacteroidota</taxon>
        <taxon>Bacteroidia</taxon>
        <taxon>Bacteroidales</taxon>
        <taxon>Bacteroidaceae</taxon>
        <taxon>Phocaeicola</taxon>
    </lineage>
</organism>
<proteinExistence type="predicted"/>
<keyword evidence="3 6" id="KW-0378">Hydrolase</keyword>
<dbReference type="PATRIC" id="fig|821.40.peg.198"/>
<evidence type="ECO:0000256" key="4">
    <source>
        <dbReference type="ARBA" id="ARBA00022833"/>
    </source>
</evidence>
<accession>A0A0P0L089</accession>
<dbReference type="PROSITE" id="PS51864">
    <property type="entry name" value="ASTACIN"/>
    <property type="match status" value="1"/>
</dbReference>
<dbReference type="InterPro" id="IPR006026">
    <property type="entry name" value="Peptidase_Metallo"/>
</dbReference>
<dbReference type="GO" id="GO:0008270">
    <property type="term" value="F:zinc ion binding"/>
    <property type="evidence" value="ECO:0007669"/>
    <property type="project" value="UniProtKB-UniRule"/>
</dbReference>
<dbReference type="PROSITE" id="PS51257">
    <property type="entry name" value="PROKAR_LIPOPROTEIN"/>
    <property type="match status" value="1"/>
</dbReference>
<dbReference type="Proteomes" id="UP000061587">
    <property type="component" value="Chromosome"/>
</dbReference>
<keyword evidence="2 6" id="KW-0479">Metal-binding</keyword>
<evidence type="ECO:0000313" key="9">
    <source>
        <dbReference type="Proteomes" id="UP000061587"/>
    </source>
</evidence>
<reference evidence="9" key="1">
    <citation type="submission" date="2015-10" db="EMBL/GenBank/DDBJ databases">
        <title>Extensive mobilome-driven genome diversification in gut-associated Bacteroides vulgatus mpk.</title>
        <authorList>
            <person name="Beier S."/>
            <person name="Lange A."/>
            <person name="Huson D.H."/>
            <person name="Frick J.-S."/>
            <person name="Autenrieth I.B."/>
        </authorList>
    </citation>
    <scope>NUCLEOTIDE SEQUENCE [LARGE SCALE GENOMIC DNA]</scope>
    <source>
        <strain evidence="9">mpk</strain>
    </source>
</reference>
<comment type="caution">
    <text evidence="6">Lacks conserved residue(s) required for the propagation of feature annotation.</text>
</comment>
<evidence type="ECO:0000256" key="2">
    <source>
        <dbReference type="ARBA" id="ARBA00022723"/>
    </source>
</evidence>
<dbReference type="EMBL" id="CP013020">
    <property type="protein sequence ID" value="ALK82800.1"/>
    <property type="molecule type" value="Genomic_DNA"/>
</dbReference>
<dbReference type="RefSeq" id="WP_005682978.1">
    <property type="nucleotide sequence ID" value="NZ_JBBNFE010000028.1"/>
</dbReference>
<dbReference type="Pfam" id="PF01400">
    <property type="entry name" value="Astacin"/>
    <property type="match status" value="1"/>
</dbReference>
<gene>
    <name evidence="8" type="ORF">BvMPK_0160</name>
</gene>
<dbReference type="GeneID" id="75111477"/>
<feature type="binding site" evidence="6">
    <location>
        <position position="219"/>
    </location>
    <ligand>
        <name>Zn(2+)</name>
        <dbReference type="ChEBI" id="CHEBI:29105"/>
        <note>catalytic</note>
    </ligand>
</feature>
<evidence type="ECO:0000256" key="1">
    <source>
        <dbReference type="ARBA" id="ARBA00022670"/>
    </source>
</evidence>
<dbReference type="PANTHER" id="PTHR10127">
    <property type="entry name" value="DISCOIDIN, CUB, EGF, LAMININ , AND ZINC METALLOPROTEASE DOMAIN CONTAINING"/>
    <property type="match status" value="1"/>
</dbReference>
<dbReference type="GO" id="GO:0006508">
    <property type="term" value="P:proteolysis"/>
    <property type="evidence" value="ECO:0007669"/>
    <property type="project" value="UniProtKB-KW"/>
</dbReference>
<feature type="domain" description="Peptidase M12A" evidence="7">
    <location>
        <begin position="111"/>
        <end position="323"/>
    </location>
</feature>
<sequence length="374" mass="42094">MKKIGFYSLLLSCVFLFSCQEDEGLVAVSQNSNDSALESIVILKSGVEVEKRGENYFFGGDMILSPEQLRSLDETGAIAGDVTGDLERDLSLNPVTNLPINVDNLLQTRNLGIYPTSYNLWAMVRFVYDGNLTSTQKGYIKQALLELQSKTNLRFYNATGEPTKDPVYGFDYPYVNFKSIGDSDVSTSYVGRIGGKQDISLADFAFRDASYGDYGVIIHEICHAVGMLHEQSRPDRDDYVNIDWNNLTSSGKKQFDKQTTNYHYRGNYDYNSVMGYGSKTTSLSIVIDKSKPMYTKKDGSLIYQGSTVSNLDRMWINYLYLPYVARSDVYRELDAIVYDGDNRILTEQERLQLQAQLNNGNPNPPAGGRIPNEF</sequence>
<feature type="active site" evidence="6">
    <location>
        <position position="220"/>
    </location>
</feature>
<feature type="binding site" evidence="6">
    <location>
        <position position="223"/>
    </location>
    <ligand>
        <name>Zn(2+)</name>
        <dbReference type="ChEBI" id="CHEBI:29105"/>
        <note>catalytic</note>
    </ligand>
</feature>
<name>A0A0P0L089_PHOVU</name>
<dbReference type="AlphaFoldDB" id="A0A0P0L089"/>
<dbReference type="Gene3D" id="3.40.390.10">
    <property type="entry name" value="Collagenase (Catalytic Domain)"/>
    <property type="match status" value="1"/>
</dbReference>
<evidence type="ECO:0000256" key="3">
    <source>
        <dbReference type="ARBA" id="ARBA00022801"/>
    </source>
</evidence>
<evidence type="ECO:0000259" key="7">
    <source>
        <dbReference type="PROSITE" id="PS51864"/>
    </source>
</evidence>
<dbReference type="InterPro" id="IPR024079">
    <property type="entry name" value="MetalloPept_cat_dom_sf"/>
</dbReference>
<keyword evidence="5 6" id="KW-0482">Metalloprotease</keyword>
<evidence type="ECO:0000256" key="5">
    <source>
        <dbReference type="ARBA" id="ARBA00023049"/>
    </source>
</evidence>
<keyword evidence="1 6" id="KW-0645">Protease</keyword>